<dbReference type="SUPFAM" id="SSF50129">
    <property type="entry name" value="GroES-like"/>
    <property type="match status" value="1"/>
</dbReference>
<dbReference type="SMART" id="SM00829">
    <property type="entry name" value="PKS_ER"/>
    <property type="match status" value="1"/>
</dbReference>
<organism evidence="2 3">
    <name type="scientific">Rhodococcus opacus (strain B4)</name>
    <dbReference type="NCBI Taxonomy" id="632772"/>
    <lineage>
        <taxon>Bacteria</taxon>
        <taxon>Bacillati</taxon>
        <taxon>Actinomycetota</taxon>
        <taxon>Actinomycetes</taxon>
        <taxon>Mycobacteriales</taxon>
        <taxon>Nocardiaceae</taxon>
        <taxon>Rhodococcus</taxon>
    </lineage>
</organism>
<dbReference type="InterPro" id="IPR051397">
    <property type="entry name" value="Zn-ADH-like_protein"/>
</dbReference>
<dbReference type="InterPro" id="IPR013154">
    <property type="entry name" value="ADH-like_N"/>
</dbReference>
<dbReference type="KEGG" id="rop:ROP_26160"/>
<dbReference type="InterPro" id="IPR020843">
    <property type="entry name" value="ER"/>
</dbReference>
<dbReference type="SUPFAM" id="SSF51735">
    <property type="entry name" value="NAD(P)-binding Rossmann-fold domains"/>
    <property type="match status" value="1"/>
</dbReference>
<proteinExistence type="predicted"/>
<sequence length="342" mass="36181">MDYLTTSVVTGVQMRAWQITRLGQPEDALELVESPDRVPAPGEVAVRVSAAALGFPDLLLCRGDYHDKPELPFTIGGEAAGTVVEIGPDVDGVDVGDRVIVTAGATVGGTLADRLVVPVDRILPAPDGMPLEQAAAFFVAYQTSYMALFRRAGLRSGETLLVHGASGGIGSAAVQLGKAVGARVIAVAGGRAKAEVCRRLGADEVIDHREEDFVAAVKTLTGGRGADVIYDSVGGDVFDRSRRCIAVEGRLLVVGFAGGTIPQFSVNHALLKNYSVVGFRTRPFRDDPVYVREVHDALCDFHSRGLVSPLVDTVDFDAVPKAVRELGDRTVVGRLVVQIPEA</sequence>
<accession>C1B415</accession>
<reference evidence="2 3" key="1">
    <citation type="submission" date="2009-03" db="EMBL/GenBank/DDBJ databases">
        <title>Comparison of the complete genome sequences of Rhodococcus erythropolis PR4 and Rhodococcus opacus B4.</title>
        <authorList>
            <person name="Takarada H."/>
            <person name="Sekine M."/>
            <person name="Hosoyama A."/>
            <person name="Yamada R."/>
            <person name="Fujisawa T."/>
            <person name="Omata S."/>
            <person name="Shimizu A."/>
            <person name="Tsukatani N."/>
            <person name="Tanikawa S."/>
            <person name="Fujita N."/>
            <person name="Harayama S."/>
        </authorList>
    </citation>
    <scope>NUCLEOTIDE SEQUENCE [LARGE SCALE GENOMIC DNA]</scope>
    <source>
        <strain evidence="2 3">B4</strain>
    </source>
</reference>
<name>C1B415_RHOOB</name>
<dbReference type="Proteomes" id="UP000002212">
    <property type="component" value="Chromosome"/>
</dbReference>
<dbReference type="AlphaFoldDB" id="C1B415"/>
<evidence type="ECO:0000259" key="1">
    <source>
        <dbReference type="SMART" id="SM00829"/>
    </source>
</evidence>
<dbReference type="CDD" id="cd08241">
    <property type="entry name" value="QOR1"/>
    <property type="match status" value="1"/>
</dbReference>
<dbReference type="PANTHER" id="PTHR43677">
    <property type="entry name" value="SHORT-CHAIN DEHYDROGENASE/REDUCTASE"/>
    <property type="match status" value="1"/>
</dbReference>
<dbReference type="Pfam" id="PF00107">
    <property type="entry name" value="ADH_zinc_N"/>
    <property type="match status" value="1"/>
</dbReference>
<dbReference type="InterPro" id="IPR002364">
    <property type="entry name" value="Quin_OxRdtase/zeta-crystal_CS"/>
</dbReference>
<evidence type="ECO:0000313" key="2">
    <source>
        <dbReference type="EMBL" id="BAH50863.1"/>
    </source>
</evidence>
<dbReference type="Pfam" id="PF08240">
    <property type="entry name" value="ADH_N"/>
    <property type="match status" value="1"/>
</dbReference>
<dbReference type="STRING" id="632772.ROP_26160"/>
<dbReference type="InterPro" id="IPR013149">
    <property type="entry name" value="ADH-like_C"/>
</dbReference>
<dbReference type="InterPro" id="IPR036291">
    <property type="entry name" value="NAD(P)-bd_dom_sf"/>
</dbReference>
<protein>
    <submittedName>
        <fullName evidence="2">Putative oxidoreductase</fullName>
    </submittedName>
</protein>
<dbReference type="Gene3D" id="3.90.180.10">
    <property type="entry name" value="Medium-chain alcohol dehydrogenases, catalytic domain"/>
    <property type="match status" value="1"/>
</dbReference>
<dbReference type="PATRIC" id="fig|632772.20.peg.2736"/>
<feature type="domain" description="Enoyl reductase (ER)" evidence="1">
    <location>
        <begin position="23"/>
        <end position="337"/>
    </location>
</feature>
<dbReference type="EMBL" id="AP011115">
    <property type="protein sequence ID" value="BAH50863.1"/>
    <property type="molecule type" value="Genomic_DNA"/>
</dbReference>
<dbReference type="InterPro" id="IPR011032">
    <property type="entry name" value="GroES-like_sf"/>
</dbReference>
<evidence type="ECO:0000313" key="3">
    <source>
        <dbReference type="Proteomes" id="UP000002212"/>
    </source>
</evidence>
<dbReference type="GO" id="GO:0008270">
    <property type="term" value="F:zinc ion binding"/>
    <property type="evidence" value="ECO:0007669"/>
    <property type="project" value="InterPro"/>
</dbReference>
<dbReference type="PANTHER" id="PTHR43677:SF4">
    <property type="entry name" value="QUINONE OXIDOREDUCTASE-LIKE PROTEIN 2"/>
    <property type="match status" value="1"/>
</dbReference>
<dbReference type="GO" id="GO:0016491">
    <property type="term" value="F:oxidoreductase activity"/>
    <property type="evidence" value="ECO:0007669"/>
    <property type="project" value="InterPro"/>
</dbReference>
<dbReference type="PROSITE" id="PS01162">
    <property type="entry name" value="QOR_ZETA_CRYSTAL"/>
    <property type="match status" value="1"/>
</dbReference>
<gene>
    <name evidence="2" type="ordered locus">ROP_26160</name>
</gene>
<dbReference type="HOGENOM" id="CLU_026673_3_1_11"/>
<dbReference type="Gene3D" id="3.40.50.720">
    <property type="entry name" value="NAD(P)-binding Rossmann-like Domain"/>
    <property type="match status" value="1"/>
</dbReference>